<comment type="caution">
    <text evidence="1">The sequence shown here is derived from an EMBL/GenBank/DDBJ whole genome shotgun (WGS) entry which is preliminary data.</text>
</comment>
<evidence type="ECO:0000313" key="2">
    <source>
        <dbReference type="Proteomes" id="UP000663853"/>
    </source>
</evidence>
<sequence>MMPSKPLYLIPSRPNSHCANASQLYSPAWRDDARGLVDYTDSLCARSTWSALSTPCFRHSRTSLHHRWMDVVHHPRLPHVPLRVARDYPVAPRGIFGGGGVQKQPSDLAYRDYASSSWLAGLFSTTSRATSSVFQLQLMRKLAHWPGDRPLGLDLNAKMAGDPRIPCVMQNLQ</sequence>
<name>A0A8H2XCV2_9AGAM</name>
<proteinExistence type="predicted"/>
<dbReference type="Proteomes" id="UP000663853">
    <property type="component" value="Unassembled WGS sequence"/>
</dbReference>
<organism evidence="1 2">
    <name type="scientific">Rhizoctonia solani</name>
    <dbReference type="NCBI Taxonomy" id="456999"/>
    <lineage>
        <taxon>Eukaryota</taxon>
        <taxon>Fungi</taxon>
        <taxon>Dikarya</taxon>
        <taxon>Basidiomycota</taxon>
        <taxon>Agaricomycotina</taxon>
        <taxon>Agaricomycetes</taxon>
        <taxon>Cantharellales</taxon>
        <taxon>Ceratobasidiaceae</taxon>
        <taxon>Rhizoctonia</taxon>
    </lineage>
</organism>
<protein>
    <submittedName>
        <fullName evidence="1">Uncharacterized protein</fullName>
    </submittedName>
</protein>
<evidence type="ECO:0000313" key="1">
    <source>
        <dbReference type="EMBL" id="CAE6421665.1"/>
    </source>
</evidence>
<dbReference type="AlphaFoldDB" id="A0A8H2XCV2"/>
<gene>
    <name evidence="1" type="ORF">RDB_LOCUS12939</name>
</gene>
<accession>A0A8H2XCV2</accession>
<dbReference type="EMBL" id="CAJMXA010000221">
    <property type="protein sequence ID" value="CAE6421665.1"/>
    <property type="molecule type" value="Genomic_DNA"/>
</dbReference>
<reference evidence="1" key="1">
    <citation type="submission" date="2021-01" db="EMBL/GenBank/DDBJ databases">
        <authorList>
            <person name="Kaushik A."/>
        </authorList>
    </citation>
    <scope>NUCLEOTIDE SEQUENCE</scope>
    <source>
        <strain evidence="1">AG6-10EEA</strain>
    </source>
</reference>